<feature type="modified residue" description="4-aspartylphosphate" evidence="1">
    <location>
        <position position="53"/>
    </location>
</feature>
<name>A0A517SNV1_9BACT</name>
<dbReference type="PANTHER" id="PTHR43228">
    <property type="entry name" value="TWO-COMPONENT RESPONSE REGULATOR"/>
    <property type="match status" value="1"/>
</dbReference>
<dbReference type="EMBL" id="CP036272">
    <property type="protein sequence ID" value="QDT57799.1"/>
    <property type="molecule type" value="Genomic_DNA"/>
</dbReference>
<evidence type="ECO:0000313" key="4">
    <source>
        <dbReference type="Proteomes" id="UP000315003"/>
    </source>
</evidence>
<dbReference type="PROSITE" id="PS50110">
    <property type="entry name" value="RESPONSE_REGULATORY"/>
    <property type="match status" value="1"/>
</dbReference>
<keyword evidence="1" id="KW-0597">Phosphoprotein</keyword>
<reference evidence="3 4" key="1">
    <citation type="submission" date="2019-02" db="EMBL/GenBank/DDBJ databases">
        <title>Deep-cultivation of Planctomycetes and their phenomic and genomic characterization uncovers novel biology.</title>
        <authorList>
            <person name="Wiegand S."/>
            <person name="Jogler M."/>
            <person name="Boedeker C."/>
            <person name="Pinto D."/>
            <person name="Vollmers J."/>
            <person name="Rivas-Marin E."/>
            <person name="Kohn T."/>
            <person name="Peeters S.H."/>
            <person name="Heuer A."/>
            <person name="Rast P."/>
            <person name="Oberbeckmann S."/>
            <person name="Bunk B."/>
            <person name="Jeske O."/>
            <person name="Meyerdierks A."/>
            <person name="Storesund J.E."/>
            <person name="Kallscheuer N."/>
            <person name="Luecker S."/>
            <person name="Lage O.M."/>
            <person name="Pohl T."/>
            <person name="Merkel B.J."/>
            <person name="Hornburger P."/>
            <person name="Mueller R.-W."/>
            <person name="Bruemmer F."/>
            <person name="Labrenz M."/>
            <person name="Spormann A.M."/>
            <person name="Op den Camp H."/>
            <person name="Overmann J."/>
            <person name="Amann R."/>
            <person name="Jetten M.S.M."/>
            <person name="Mascher T."/>
            <person name="Medema M.H."/>
            <person name="Devos D.P."/>
            <person name="Kaster A.-K."/>
            <person name="Ovreas L."/>
            <person name="Rohde M."/>
            <person name="Galperin M.Y."/>
            <person name="Jogler C."/>
        </authorList>
    </citation>
    <scope>NUCLEOTIDE SEQUENCE [LARGE SCALE GENOMIC DNA]</scope>
    <source>
        <strain evidence="3 4">SV_7m_r</strain>
    </source>
</reference>
<dbReference type="Proteomes" id="UP000315003">
    <property type="component" value="Chromosome"/>
</dbReference>
<keyword evidence="4" id="KW-1185">Reference proteome</keyword>
<dbReference type="InterPro" id="IPR052048">
    <property type="entry name" value="ST_Response_Regulator"/>
</dbReference>
<protein>
    <recommendedName>
        <fullName evidence="2">Response regulatory domain-containing protein</fullName>
    </recommendedName>
</protein>
<feature type="domain" description="Response regulatory" evidence="2">
    <location>
        <begin position="2"/>
        <end position="120"/>
    </location>
</feature>
<dbReference type="RefSeq" id="WP_145268505.1">
    <property type="nucleotide sequence ID" value="NZ_CP036272.1"/>
</dbReference>
<dbReference type="AlphaFoldDB" id="A0A517SNV1"/>
<dbReference type="SMART" id="SM00448">
    <property type="entry name" value="REC"/>
    <property type="match status" value="1"/>
</dbReference>
<dbReference type="GO" id="GO:0000160">
    <property type="term" value="P:phosphorelay signal transduction system"/>
    <property type="evidence" value="ECO:0007669"/>
    <property type="project" value="InterPro"/>
</dbReference>
<gene>
    <name evidence="3" type="ORF">SV7mr_02840</name>
</gene>
<evidence type="ECO:0000256" key="1">
    <source>
        <dbReference type="PROSITE-ProRule" id="PRU00169"/>
    </source>
</evidence>
<evidence type="ECO:0000313" key="3">
    <source>
        <dbReference type="EMBL" id="QDT57799.1"/>
    </source>
</evidence>
<sequence>MKTLIIDDSSAMRRIISRTMKSIGFEIVEAGDGRAGLELLAEHNQDIEVILVDWNMPVMNGLQFVERVRANEATKHHKLVMVTTETESVRMARALLAGVDEFMMKPFTHDILVEKLQLIGVQSPMQEPT</sequence>
<dbReference type="OrthoDB" id="9813953at2"/>
<proteinExistence type="predicted"/>
<evidence type="ECO:0000259" key="2">
    <source>
        <dbReference type="PROSITE" id="PS50110"/>
    </source>
</evidence>
<dbReference type="PANTHER" id="PTHR43228:SF1">
    <property type="entry name" value="TWO-COMPONENT RESPONSE REGULATOR ARR22"/>
    <property type="match status" value="1"/>
</dbReference>
<accession>A0A517SNV1</accession>
<dbReference type="InterPro" id="IPR011006">
    <property type="entry name" value="CheY-like_superfamily"/>
</dbReference>
<organism evidence="3 4">
    <name type="scientific">Stieleria bergensis</name>
    <dbReference type="NCBI Taxonomy" id="2528025"/>
    <lineage>
        <taxon>Bacteria</taxon>
        <taxon>Pseudomonadati</taxon>
        <taxon>Planctomycetota</taxon>
        <taxon>Planctomycetia</taxon>
        <taxon>Pirellulales</taxon>
        <taxon>Pirellulaceae</taxon>
        <taxon>Stieleria</taxon>
    </lineage>
</organism>
<dbReference type="Gene3D" id="3.40.50.2300">
    <property type="match status" value="1"/>
</dbReference>
<dbReference type="InterPro" id="IPR001789">
    <property type="entry name" value="Sig_transdc_resp-reg_receiver"/>
</dbReference>
<dbReference type="Pfam" id="PF00072">
    <property type="entry name" value="Response_reg"/>
    <property type="match status" value="1"/>
</dbReference>
<dbReference type="SUPFAM" id="SSF52172">
    <property type="entry name" value="CheY-like"/>
    <property type="match status" value="1"/>
</dbReference>